<organism evidence="1 2">
    <name type="scientific">Alloscardovia theropitheci</name>
    <dbReference type="NCBI Taxonomy" id="2496842"/>
    <lineage>
        <taxon>Bacteria</taxon>
        <taxon>Bacillati</taxon>
        <taxon>Actinomycetota</taxon>
        <taxon>Actinomycetes</taxon>
        <taxon>Bifidobacteriales</taxon>
        <taxon>Bifidobacteriaceae</taxon>
        <taxon>Alloscardovia</taxon>
    </lineage>
</organism>
<name>A0A4R0QWX9_9BIFI</name>
<evidence type="ECO:0000313" key="1">
    <source>
        <dbReference type="EMBL" id="TCD53851.1"/>
    </source>
</evidence>
<dbReference type="Proteomes" id="UP000291289">
    <property type="component" value="Unassembled WGS sequence"/>
</dbReference>
<dbReference type="EMBL" id="RXLP01000025">
    <property type="protein sequence ID" value="TCD53851.1"/>
    <property type="molecule type" value="Genomic_DNA"/>
</dbReference>
<gene>
    <name evidence="1" type="ORF">EJ419_06255</name>
</gene>
<proteinExistence type="predicted"/>
<evidence type="ECO:0000313" key="2">
    <source>
        <dbReference type="Proteomes" id="UP000291289"/>
    </source>
</evidence>
<protein>
    <submittedName>
        <fullName evidence="1">Uncharacterized protein</fullName>
    </submittedName>
</protein>
<accession>A0A4R0QWX9</accession>
<dbReference type="RefSeq" id="WP_131284735.1">
    <property type="nucleotide sequence ID" value="NZ_RXLP01000025.1"/>
</dbReference>
<sequence>MVDIHFTSCGHGDIRQATASNLDITNEDDILSTFYLMWNLDMCPNQEQDMSITVNAKGDVIFTSPSQPYDTNKVVGWCIHNFYYDDTIGTVNADNIVNHVRALHEESKKRFIRNNTR</sequence>
<reference evidence="1 2" key="1">
    <citation type="submission" date="2018-12" db="EMBL/GenBank/DDBJ databases">
        <title>Alloscrdovia theropitheci sp. nov: a novel taxon from the feces of the bleeding-herat monkey (Theropithecus geleda).</title>
        <authorList>
            <person name="Modesto M."/>
        </authorList>
    </citation>
    <scope>NUCLEOTIDE SEQUENCE [LARGE SCALE GENOMIC DNA]</scope>
    <source>
        <strain evidence="1 2">GLDI4/2</strain>
    </source>
</reference>
<comment type="caution">
    <text evidence="1">The sequence shown here is derived from an EMBL/GenBank/DDBJ whole genome shotgun (WGS) entry which is preliminary data.</text>
</comment>
<keyword evidence="2" id="KW-1185">Reference proteome</keyword>
<dbReference type="AlphaFoldDB" id="A0A4R0QWX9"/>